<dbReference type="SMART" id="SM00028">
    <property type="entry name" value="TPR"/>
    <property type="match status" value="6"/>
</dbReference>
<dbReference type="SUPFAM" id="SSF48452">
    <property type="entry name" value="TPR-like"/>
    <property type="match status" value="2"/>
</dbReference>
<dbReference type="PRINTS" id="PR00344">
    <property type="entry name" value="BCTRLSENSOR"/>
</dbReference>
<keyword evidence="8" id="KW-1133">Transmembrane helix</keyword>
<keyword evidence="8" id="KW-0472">Membrane</keyword>
<keyword evidence="8" id="KW-0812">Transmembrane</keyword>
<dbReference type="SMART" id="SM00387">
    <property type="entry name" value="HATPase_c"/>
    <property type="match status" value="1"/>
</dbReference>
<dbReference type="InterPro" id="IPR003661">
    <property type="entry name" value="HisK_dim/P_dom"/>
</dbReference>
<feature type="repeat" description="TPR" evidence="7">
    <location>
        <begin position="150"/>
        <end position="183"/>
    </location>
</feature>
<sequence>MRRLRYILYCCLWASVLLGQDSLVWEQELELYLGQAEALYRKDRRKAMDILKFAESKAKSQKDSLALARIYNNMGHSYRHWGYTYRAAELFTNSYILMKNVGEEQSSGFALIDIGNLYYDLKKYEEARSYYEGAIKIFKPSEEAGARGLETAYNNLALLAEQKGGYSEAEQYFRKALRSREQFQDSFLLAHSYFYLGRLALVQKKGEQAERLAKSSMAHRSGGQLAGRYDLEFLPIAQHYILGEAFHLQRQMDSAEHHFLRSIALAEPHPQLSPYFLKSYYSLGLLFREKGDKKEAEKLWKAALKKSQALSFFDEKELLWKALISLYREEENYAAMAAAYEQLYDLVKRQTPGASESMLRFHAEWRNYNSREKLAQQEQALAQEQKEQRIQWWILSVIACLLVLLAVFVVLLNKKSREVSQKNISLSEQNRTIARKQQIISENAEELRELNETKDLLFSVIAHDLRGPFNSLTGFSKLMQTYIQNNRWQELKTSFQILDESSQQAYWIFENLLGWIQGQTGKLEADSQDIDIRPIVEESLRLLSSMRLLKNLNIYQDYVSAYAKADPYMLRTVLRNLLTNAIKFSSEGGNIYIRSWEEENLLYIEVEDEGEGMSKEAIHKLFQTQKLQTKSKSVSGLGLILAKQFTECMQGQISIESQEQKGSIFRISLPVGEQAQVPVPQSMHPHKQTAIAPSPATDAQSFMQEHLLELKNCLAPYLSELHSLSVYEASALRKIVEQLQETPKNDLPLQQWCKLLQQAIYNSDQPLYEQLTTPLYAL</sequence>
<feature type="domain" description="Histidine kinase" evidence="9">
    <location>
        <begin position="460"/>
        <end position="673"/>
    </location>
</feature>
<keyword evidence="5 10" id="KW-0418">Kinase</keyword>
<dbReference type="Gene3D" id="3.30.565.10">
    <property type="entry name" value="Histidine kinase-like ATPase, C-terminal domain"/>
    <property type="match status" value="1"/>
</dbReference>
<dbReference type="Gene3D" id="1.10.287.130">
    <property type="match status" value="1"/>
</dbReference>
<dbReference type="EMBL" id="JH719942">
    <property type="protein sequence ID" value="EJF53378.1"/>
    <property type="molecule type" value="Genomic_DNA"/>
</dbReference>
<dbReference type="InterPro" id="IPR036097">
    <property type="entry name" value="HisK_dim/P_sf"/>
</dbReference>
<dbReference type="RefSeq" id="WP_002658991.1">
    <property type="nucleotide sequence ID" value="NZ_JH719942.1"/>
</dbReference>
<dbReference type="Pfam" id="PF02518">
    <property type="entry name" value="HATPase_c"/>
    <property type="match status" value="1"/>
</dbReference>
<dbReference type="InterPro" id="IPR011990">
    <property type="entry name" value="TPR-like_helical_dom_sf"/>
</dbReference>
<dbReference type="InterPro" id="IPR019734">
    <property type="entry name" value="TPR_rpt"/>
</dbReference>
<dbReference type="GO" id="GO:0000155">
    <property type="term" value="F:phosphorelay sensor kinase activity"/>
    <property type="evidence" value="ECO:0007669"/>
    <property type="project" value="InterPro"/>
</dbReference>
<feature type="transmembrane region" description="Helical" evidence="8">
    <location>
        <begin position="392"/>
        <end position="412"/>
    </location>
</feature>
<protein>
    <recommendedName>
        <fullName evidence="2">histidine kinase</fullName>
        <ecNumber evidence="2">2.7.13.3</ecNumber>
    </recommendedName>
</protein>
<evidence type="ECO:0000256" key="6">
    <source>
        <dbReference type="ARBA" id="ARBA00023012"/>
    </source>
</evidence>
<reference evidence="11" key="1">
    <citation type="journal article" date="2012" name="Stand. Genomic Sci.">
        <title>Permanent draft genome sequence of the gliding predator Saprospira grandis strain Sa g1 (= HR1).</title>
        <authorList>
            <person name="Mavromatis K."/>
            <person name="Chertkov O."/>
            <person name="Lapidus A."/>
            <person name="Nolan M."/>
            <person name="Lucas S."/>
            <person name="Tice H."/>
            <person name="Del Rio T.G."/>
            <person name="Cheng J.F."/>
            <person name="Han C."/>
            <person name="Tapia R."/>
            <person name="Bruce D."/>
            <person name="Goodwin L.A."/>
            <person name="Pitluck S."/>
            <person name="Huntemann M."/>
            <person name="Liolios K."/>
            <person name="Pagani I."/>
            <person name="Ivanova N."/>
            <person name="Mikhailova N."/>
            <person name="Pati A."/>
            <person name="Chen A."/>
            <person name="Palaniappan K."/>
            <person name="Land M."/>
            <person name="Brambilla E.M."/>
            <person name="Rohde M."/>
            <person name="Spring S."/>
            <person name="Goker M."/>
            <person name="Detter J.C."/>
            <person name="Bristow J."/>
            <person name="Eisen J.A."/>
            <person name="Markowitz V."/>
            <person name="Hugenholtz P."/>
            <person name="Kyrpides N.C."/>
            <person name="Klenk H.P."/>
            <person name="Woyke T."/>
        </authorList>
    </citation>
    <scope>NUCLEOTIDE SEQUENCE [LARGE SCALE GENOMIC DNA]</scope>
    <source>
        <strain evidence="11">DSM 2844</strain>
    </source>
</reference>
<evidence type="ECO:0000256" key="5">
    <source>
        <dbReference type="ARBA" id="ARBA00022777"/>
    </source>
</evidence>
<keyword evidence="6" id="KW-0902">Two-component regulatory system</keyword>
<keyword evidence="7" id="KW-0802">TPR repeat</keyword>
<proteinExistence type="predicted"/>
<comment type="catalytic activity">
    <reaction evidence="1">
        <text>ATP + protein L-histidine = ADP + protein N-phospho-L-histidine.</text>
        <dbReference type="EC" id="2.7.13.3"/>
    </reaction>
</comment>
<dbReference type="PANTHER" id="PTHR43711:SF1">
    <property type="entry name" value="HISTIDINE KINASE 1"/>
    <property type="match status" value="1"/>
</dbReference>
<dbReference type="InterPro" id="IPR003594">
    <property type="entry name" value="HATPase_dom"/>
</dbReference>
<evidence type="ECO:0000259" key="9">
    <source>
        <dbReference type="PROSITE" id="PS50109"/>
    </source>
</evidence>
<evidence type="ECO:0000256" key="4">
    <source>
        <dbReference type="ARBA" id="ARBA00022679"/>
    </source>
</evidence>
<accession>J1I4T8</accession>
<evidence type="ECO:0000256" key="2">
    <source>
        <dbReference type="ARBA" id="ARBA00012438"/>
    </source>
</evidence>
<dbReference type="Proteomes" id="UP000005113">
    <property type="component" value="Unassembled WGS sequence"/>
</dbReference>
<keyword evidence="3" id="KW-0597">Phosphoprotein</keyword>
<dbReference type="SUPFAM" id="SSF55874">
    <property type="entry name" value="ATPase domain of HSP90 chaperone/DNA topoisomerase II/histidine kinase"/>
    <property type="match status" value="1"/>
</dbReference>
<dbReference type="EC" id="2.7.13.3" evidence="2"/>
<organism evidence="10 11">
    <name type="scientific">Saprospira grandis DSM 2844</name>
    <dbReference type="NCBI Taxonomy" id="694433"/>
    <lineage>
        <taxon>Bacteria</taxon>
        <taxon>Pseudomonadati</taxon>
        <taxon>Bacteroidota</taxon>
        <taxon>Saprospiria</taxon>
        <taxon>Saprospirales</taxon>
        <taxon>Saprospiraceae</taxon>
        <taxon>Saprospira</taxon>
    </lineage>
</organism>
<dbReference type="InterPro" id="IPR050736">
    <property type="entry name" value="Sensor_HK_Regulatory"/>
</dbReference>
<dbReference type="Pfam" id="PF13424">
    <property type="entry name" value="TPR_12"/>
    <property type="match status" value="1"/>
</dbReference>
<feature type="repeat" description="TPR" evidence="7">
    <location>
        <begin position="108"/>
        <end position="141"/>
    </location>
</feature>
<evidence type="ECO:0000313" key="10">
    <source>
        <dbReference type="EMBL" id="EJF53378.1"/>
    </source>
</evidence>
<evidence type="ECO:0000256" key="7">
    <source>
        <dbReference type="PROSITE-ProRule" id="PRU00339"/>
    </source>
</evidence>
<dbReference type="CDD" id="cd00082">
    <property type="entry name" value="HisKA"/>
    <property type="match status" value="1"/>
</dbReference>
<dbReference type="PROSITE" id="PS50109">
    <property type="entry name" value="HIS_KIN"/>
    <property type="match status" value="1"/>
</dbReference>
<gene>
    <name evidence="10" type="ORF">SapgrDRAFT_1674</name>
</gene>
<dbReference type="Pfam" id="PF13181">
    <property type="entry name" value="TPR_8"/>
    <property type="match status" value="1"/>
</dbReference>
<keyword evidence="4" id="KW-0808">Transferase</keyword>
<dbReference type="AlphaFoldDB" id="J1I4T8"/>
<dbReference type="HOGENOM" id="CLU_000445_114_67_10"/>
<evidence type="ECO:0000256" key="3">
    <source>
        <dbReference type="ARBA" id="ARBA00022553"/>
    </source>
</evidence>
<evidence type="ECO:0000313" key="11">
    <source>
        <dbReference type="Proteomes" id="UP000005113"/>
    </source>
</evidence>
<dbReference type="SUPFAM" id="SSF47384">
    <property type="entry name" value="Homodimeric domain of signal transducing histidine kinase"/>
    <property type="match status" value="1"/>
</dbReference>
<dbReference type="InterPro" id="IPR005467">
    <property type="entry name" value="His_kinase_dom"/>
</dbReference>
<dbReference type="InterPro" id="IPR004358">
    <property type="entry name" value="Sig_transdc_His_kin-like_C"/>
</dbReference>
<dbReference type="InterPro" id="IPR036890">
    <property type="entry name" value="HATPase_C_sf"/>
</dbReference>
<evidence type="ECO:0000256" key="8">
    <source>
        <dbReference type="SAM" id="Phobius"/>
    </source>
</evidence>
<dbReference type="Gene3D" id="1.25.40.10">
    <property type="entry name" value="Tetratricopeptide repeat domain"/>
    <property type="match status" value="2"/>
</dbReference>
<dbReference type="PANTHER" id="PTHR43711">
    <property type="entry name" value="TWO-COMPONENT HISTIDINE KINASE"/>
    <property type="match status" value="1"/>
</dbReference>
<evidence type="ECO:0000256" key="1">
    <source>
        <dbReference type="ARBA" id="ARBA00000085"/>
    </source>
</evidence>
<dbReference type="PROSITE" id="PS50005">
    <property type="entry name" value="TPR"/>
    <property type="match status" value="2"/>
</dbReference>
<name>J1I4T8_9BACT</name>